<reference evidence="2 3" key="1">
    <citation type="submission" date="2023-02" db="EMBL/GenBank/DDBJ databases">
        <title>Genome sequence of Lacticaseibacillus sp. KACC 23028.</title>
        <authorList>
            <person name="Kim S."/>
            <person name="Heo J."/>
            <person name="Kwon S.-W."/>
        </authorList>
    </citation>
    <scope>NUCLEOTIDE SEQUENCE [LARGE SCALE GENOMIC DNA]</scope>
    <source>
        <strain evidence="2 3">KACC 23028</strain>
    </source>
</reference>
<sequence length="217" mass="25666">MTLKNSRNREHNSLDPIYDLEARYRQIKYIPDELLKPFQERDKELYQAEWKHEAAMKSERTRKLKEAVRLQREQEREQRIKTAKQEAKAREQELMNQEQRERSLRMTHMVKKYWLEGADNGEIAARTGLKKSQIYDLVKRMKNHGLLPDGHREAEWKMISSKTGNILTGTMTELVNASGFSRTRLRTNSVAGWRVEKTGKLVTVKDGDRAYGKDKFW</sequence>
<dbReference type="RefSeq" id="WP_274258883.1">
    <property type="nucleotide sequence ID" value="NZ_CP117884.1"/>
</dbReference>
<evidence type="ECO:0000313" key="3">
    <source>
        <dbReference type="Proteomes" id="UP001220377"/>
    </source>
</evidence>
<name>A0ABY7WSA6_9LACO</name>
<keyword evidence="3" id="KW-1185">Reference proteome</keyword>
<evidence type="ECO:0000256" key="1">
    <source>
        <dbReference type="SAM" id="MobiDB-lite"/>
    </source>
</evidence>
<evidence type="ECO:0000313" key="2">
    <source>
        <dbReference type="EMBL" id="WDF81846.1"/>
    </source>
</evidence>
<organism evidence="2 3">
    <name type="scientific">Lacticaseibacillus pabuli</name>
    <dbReference type="NCBI Taxonomy" id="3025672"/>
    <lineage>
        <taxon>Bacteria</taxon>
        <taxon>Bacillati</taxon>
        <taxon>Bacillota</taxon>
        <taxon>Bacilli</taxon>
        <taxon>Lactobacillales</taxon>
        <taxon>Lactobacillaceae</taxon>
        <taxon>Lacticaseibacillus</taxon>
    </lineage>
</organism>
<accession>A0ABY7WSA6</accession>
<dbReference type="EMBL" id="CP117884">
    <property type="protein sequence ID" value="WDF81846.1"/>
    <property type="molecule type" value="Genomic_DNA"/>
</dbReference>
<gene>
    <name evidence="2" type="ORF">PQ472_07890</name>
</gene>
<feature type="region of interest" description="Disordered" evidence="1">
    <location>
        <begin position="82"/>
        <end position="101"/>
    </location>
</feature>
<protein>
    <submittedName>
        <fullName evidence="2">Uncharacterized protein</fullName>
    </submittedName>
</protein>
<dbReference type="Proteomes" id="UP001220377">
    <property type="component" value="Chromosome"/>
</dbReference>
<proteinExistence type="predicted"/>